<feature type="domain" description="ATP-dependent DNA ligase family profile" evidence="22">
    <location>
        <begin position="341"/>
        <end position="432"/>
    </location>
</feature>
<protein>
    <recommendedName>
        <fullName evidence="2">DNA ligase (ATP)</fullName>
        <ecNumber evidence="2">6.5.1.1</ecNumber>
    </recommendedName>
    <alternativeName>
        <fullName evidence="19">NHEJ DNA polymerase</fullName>
    </alternativeName>
</protein>
<keyword evidence="16" id="KW-0234">DNA repair</keyword>
<dbReference type="OrthoDB" id="9802472at2"/>
<dbReference type="CDD" id="cd07971">
    <property type="entry name" value="OBF_DNA_ligase_LigD"/>
    <property type="match status" value="1"/>
</dbReference>
<dbReference type="SUPFAM" id="SSF56091">
    <property type="entry name" value="DNA ligase/mRNA capping enzyme, catalytic domain"/>
    <property type="match status" value="1"/>
</dbReference>
<keyword evidence="14" id="KW-0238">DNA-binding</keyword>
<dbReference type="InterPro" id="IPR012310">
    <property type="entry name" value="DNA_ligase_ATP-dep_cent"/>
</dbReference>
<dbReference type="STRING" id="1391654.AKJ09_09606"/>
<feature type="region of interest" description="Disordered" evidence="21">
    <location>
        <begin position="214"/>
        <end position="234"/>
    </location>
</feature>
<evidence type="ECO:0000256" key="18">
    <source>
        <dbReference type="ARBA" id="ARBA00023268"/>
    </source>
</evidence>
<keyword evidence="7" id="KW-0479">Metal-binding</keyword>
<keyword evidence="3 23" id="KW-0436">Ligase</keyword>
<comment type="catalytic activity">
    <reaction evidence="20">
        <text>ATP + (deoxyribonucleotide)n-3'-hydroxyl + 5'-phospho-(deoxyribonucleotide)m = (deoxyribonucleotide)n+m + AMP + diphosphate.</text>
        <dbReference type="EC" id="6.5.1.1"/>
    </reaction>
</comment>
<evidence type="ECO:0000256" key="21">
    <source>
        <dbReference type="SAM" id="MobiDB-lite"/>
    </source>
</evidence>
<dbReference type="InterPro" id="IPR014143">
    <property type="entry name" value="NHEJ_ligase_prk"/>
</dbReference>
<dbReference type="GO" id="GO:0003910">
    <property type="term" value="F:DNA ligase (ATP) activity"/>
    <property type="evidence" value="ECO:0007669"/>
    <property type="project" value="UniProtKB-EC"/>
</dbReference>
<dbReference type="RefSeq" id="WP_146653793.1">
    <property type="nucleotide sequence ID" value="NZ_CP012333.1"/>
</dbReference>
<keyword evidence="9" id="KW-0227">DNA damage</keyword>
<evidence type="ECO:0000256" key="8">
    <source>
        <dbReference type="ARBA" id="ARBA00022741"/>
    </source>
</evidence>
<name>A0A0K1QB33_9BACT</name>
<dbReference type="CDD" id="cd07906">
    <property type="entry name" value="Adenylation_DNA_ligase_LigD_LigC"/>
    <property type="match status" value="1"/>
</dbReference>
<keyword evidence="13" id="KW-0239">DNA-directed DNA polymerase</keyword>
<evidence type="ECO:0000256" key="17">
    <source>
        <dbReference type="ARBA" id="ARBA00023211"/>
    </source>
</evidence>
<dbReference type="InterPro" id="IPR014144">
    <property type="entry name" value="LigD_PE_domain"/>
</dbReference>
<keyword evidence="17" id="KW-0464">Manganese</keyword>
<evidence type="ECO:0000313" key="23">
    <source>
        <dbReference type="EMBL" id="AKV02943.1"/>
    </source>
</evidence>
<sequence>MARGDGDGTSRRRRRAPAPKRGSALRTYQELRDFESTSEPTAQIRPSATGRSFVVQQHAATAMHYDFRLELDGVLKSWAIPKGPSLSPTDKRLAVQTEDHPVDYRDFEGSIPEDQYGGGPVIVWDRGEWQPKGNPDEGLQKGRLEFSLRGEKLHGAFVLVRMPDRQASPSRKKKDTWLLIKRRDSFARDDGASSVVTRLPRSVLTDRTIEDIEAGAPALPKRTTSKEASTRARTAKMPRFGAIEPQLATLVGAVPVAGPTTVGDWIYEIKYDGYRAITTLDHGEVQIASRNGKDWTSKFPEIAEAVSRIRAKQAVFDGEIAYVLPDGRTDFQHLQNALGAAAKERAQIVYFVFDLLYFDGVDLRDEPLITRKDTLRTILAYEKPPLRLADHVDERGETFFTHACKAGLEGIIAKRADRPHVSGRGRDWVKVKCQKRQEFAIVGFTPPKGSRSGIGALLLAVHRGGRYQYAGKVGTGFTARTLQDLRKRLDKLTDGAKAPDGAPRMKDAVWVEPKLVGEVRFTEWTKDGVLRHPSFEGLRIDKKPAEVVRETGDNRVLGITITHPERIVDRTLGLTKLDLARYHEAVAERLLAFAKKRPLMLVRCTESWTADKLGPLQGTKAKRACFVQKHGGRGLTANIGHSDVEGEEVLYVQKPREVIELVQFNAIELHGWGSTLPRFDRPDWIVFDLDPDEALGFDKVVEAALALRASLGAIGLVSFVKTTGGKGLHVVVPLNRRDGWEAVRTFAEDVARAFAEQASDKYVANMSKAKRRGKVFIDYLRNAQGATAVLPYSPRARPGTPVAMPVAWNDLEHLDPRELDVFSVPKLLAKQKKDPWAGLLQTSQSLGRAKRAKTK</sequence>
<dbReference type="Gene3D" id="3.30.470.30">
    <property type="entry name" value="DNA ligase/mRNA capping enzyme"/>
    <property type="match status" value="1"/>
</dbReference>
<evidence type="ECO:0000256" key="10">
    <source>
        <dbReference type="ARBA" id="ARBA00022801"/>
    </source>
</evidence>
<evidence type="ECO:0000256" key="20">
    <source>
        <dbReference type="ARBA" id="ARBA00034003"/>
    </source>
</evidence>
<dbReference type="Pfam" id="PF01068">
    <property type="entry name" value="DNA_ligase_A_M"/>
    <property type="match status" value="1"/>
</dbReference>
<evidence type="ECO:0000256" key="14">
    <source>
        <dbReference type="ARBA" id="ARBA00023125"/>
    </source>
</evidence>
<reference evidence="23 24" key="1">
    <citation type="submission" date="2015-08" db="EMBL/GenBank/DDBJ databases">
        <authorList>
            <person name="Babu N.S."/>
            <person name="Beckwith C.J."/>
            <person name="Beseler K.G."/>
            <person name="Brison A."/>
            <person name="Carone J.V."/>
            <person name="Caskin T.P."/>
            <person name="Diamond M."/>
            <person name="Durham M.E."/>
            <person name="Foxe J.M."/>
            <person name="Go M."/>
            <person name="Henderson B.A."/>
            <person name="Jones I.B."/>
            <person name="McGettigan J.A."/>
            <person name="Micheletti S.J."/>
            <person name="Nasrallah M.E."/>
            <person name="Ortiz D."/>
            <person name="Piller C.R."/>
            <person name="Privatt S.R."/>
            <person name="Schneider S.L."/>
            <person name="Sharp S."/>
            <person name="Smith T.C."/>
            <person name="Stanton J.D."/>
            <person name="Ullery H.E."/>
            <person name="Wilson R.J."/>
            <person name="Serrano M.G."/>
            <person name="Buck G."/>
            <person name="Lee V."/>
            <person name="Wang Y."/>
            <person name="Carvalho R."/>
            <person name="Voegtly L."/>
            <person name="Shi R."/>
            <person name="Duckworth R."/>
            <person name="Johnson A."/>
            <person name="Loviza R."/>
            <person name="Walstead R."/>
            <person name="Shah Z."/>
            <person name="Kiflezghi M."/>
            <person name="Wade K."/>
            <person name="Ball S.L."/>
            <person name="Bradley K.W."/>
            <person name="Asai D.J."/>
            <person name="Bowman C.A."/>
            <person name="Russell D.A."/>
            <person name="Pope W.H."/>
            <person name="Jacobs-Sera D."/>
            <person name="Hendrix R.W."/>
            <person name="Hatfull G.F."/>
        </authorList>
    </citation>
    <scope>NUCLEOTIDE SEQUENCE [LARGE SCALE GENOMIC DNA]</scope>
    <source>
        <strain evidence="23 24">DSM 27648</strain>
    </source>
</reference>
<dbReference type="InterPro" id="IPR014145">
    <property type="entry name" value="LigD_pol_dom"/>
</dbReference>
<keyword evidence="10" id="KW-0378">Hydrolase</keyword>
<keyword evidence="15" id="KW-0233">DNA recombination</keyword>
<evidence type="ECO:0000259" key="22">
    <source>
        <dbReference type="PROSITE" id="PS50160"/>
    </source>
</evidence>
<dbReference type="Gene3D" id="2.40.50.140">
    <property type="entry name" value="Nucleic acid-binding proteins"/>
    <property type="match status" value="1"/>
</dbReference>
<dbReference type="NCBIfam" id="TIGR02779">
    <property type="entry name" value="NHEJ_ligase_lig"/>
    <property type="match status" value="1"/>
</dbReference>
<evidence type="ECO:0000256" key="4">
    <source>
        <dbReference type="ARBA" id="ARBA00022679"/>
    </source>
</evidence>
<keyword evidence="11" id="KW-0269">Exonuclease</keyword>
<comment type="cofactor">
    <cofactor evidence="1">
        <name>Mn(2+)</name>
        <dbReference type="ChEBI" id="CHEBI:29035"/>
    </cofactor>
</comment>
<keyword evidence="8" id="KW-0547">Nucleotide-binding</keyword>
<dbReference type="EC" id="6.5.1.1" evidence="2"/>
<dbReference type="InterPro" id="IPR012309">
    <property type="entry name" value="DNA_ligase_ATP-dep_C"/>
</dbReference>
<dbReference type="Gene3D" id="3.30.1490.70">
    <property type="match status" value="1"/>
</dbReference>
<accession>A0A0K1QB33</accession>
<dbReference type="GO" id="GO:0046872">
    <property type="term" value="F:metal ion binding"/>
    <property type="evidence" value="ECO:0007669"/>
    <property type="project" value="UniProtKB-KW"/>
</dbReference>
<dbReference type="Pfam" id="PF13298">
    <property type="entry name" value="LigD_N"/>
    <property type="match status" value="1"/>
</dbReference>
<keyword evidence="24" id="KW-1185">Reference proteome</keyword>
<dbReference type="Pfam" id="PF04679">
    <property type="entry name" value="DNA_ligase_A_C"/>
    <property type="match status" value="1"/>
</dbReference>
<evidence type="ECO:0000256" key="13">
    <source>
        <dbReference type="ARBA" id="ARBA00022932"/>
    </source>
</evidence>
<evidence type="ECO:0000313" key="24">
    <source>
        <dbReference type="Proteomes" id="UP000064967"/>
    </source>
</evidence>
<evidence type="ECO:0000256" key="16">
    <source>
        <dbReference type="ARBA" id="ARBA00023204"/>
    </source>
</evidence>
<feature type="compositionally biased region" description="Basic and acidic residues" evidence="21">
    <location>
        <begin position="1"/>
        <end position="10"/>
    </location>
</feature>
<evidence type="ECO:0000256" key="11">
    <source>
        <dbReference type="ARBA" id="ARBA00022839"/>
    </source>
</evidence>
<gene>
    <name evidence="23" type="ORF">AKJ09_09606</name>
</gene>
<organism evidence="23 24">
    <name type="scientific">Labilithrix luteola</name>
    <dbReference type="NCBI Taxonomy" id="1391654"/>
    <lineage>
        <taxon>Bacteria</taxon>
        <taxon>Pseudomonadati</taxon>
        <taxon>Myxococcota</taxon>
        <taxon>Polyangia</taxon>
        <taxon>Polyangiales</taxon>
        <taxon>Labilitrichaceae</taxon>
        <taxon>Labilithrix</taxon>
    </lineage>
</organism>
<dbReference type="InterPro" id="IPR012340">
    <property type="entry name" value="NA-bd_OB-fold"/>
</dbReference>
<dbReference type="Proteomes" id="UP000064967">
    <property type="component" value="Chromosome"/>
</dbReference>
<dbReference type="GO" id="GO:0006310">
    <property type="term" value="P:DNA recombination"/>
    <property type="evidence" value="ECO:0007669"/>
    <property type="project" value="UniProtKB-KW"/>
</dbReference>
<evidence type="ECO:0000256" key="5">
    <source>
        <dbReference type="ARBA" id="ARBA00022695"/>
    </source>
</evidence>
<dbReference type="NCBIfam" id="TIGR02777">
    <property type="entry name" value="LigD_PE_dom"/>
    <property type="match status" value="1"/>
</dbReference>
<keyword evidence="12" id="KW-0067">ATP-binding</keyword>
<dbReference type="EMBL" id="CP012333">
    <property type="protein sequence ID" value="AKV02943.1"/>
    <property type="molecule type" value="Genomic_DNA"/>
</dbReference>
<dbReference type="SUPFAM" id="SSF50249">
    <property type="entry name" value="Nucleic acid-binding proteins"/>
    <property type="match status" value="1"/>
</dbReference>
<evidence type="ECO:0000256" key="7">
    <source>
        <dbReference type="ARBA" id="ARBA00022723"/>
    </source>
</evidence>
<evidence type="ECO:0000256" key="3">
    <source>
        <dbReference type="ARBA" id="ARBA00022598"/>
    </source>
</evidence>
<evidence type="ECO:0000256" key="12">
    <source>
        <dbReference type="ARBA" id="ARBA00022840"/>
    </source>
</evidence>
<dbReference type="Pfam" id="PF21686">
    <property type="entry name" value="LigD_Prim-Pol"/>
    <property type="match status" value="1"/>
</dbReference>
<keyword evidence="18" id="KW-0511">Multifunctional enzyme</keyword>
<dbReference type="GO" id="GO:0006281">
    <property type="term" value="P:DNA repair"/>
    <property type="evidence" value="ECO:0007669"/>
    <property type="project" value="UniProtKB-KW"/>
</dbReference>
<dbReference type="GO" id="GO:0005524">
    <property type="term" value="F:ATP binding"/>
    <property type="evidence" value="ECO:0007669"/>
    <property type="project" value="UniProtKB-KW"/>
</dbReference>
<evidence type="ECO:0000256" key="6">
    <source>
        <dbReference type="ARBA" id="ARBA00022722"/>
    </source>
</evidence>
<dbReference type="Gene3D" id="3.90.920.10">
    <property type="entry name" value="DNA primase, PRIM domain"/>
    <property type="match status" value="1"/>
</dbReference>
<evidence type="ECO:0000256" key="9">
    <source>
        <dbReference type="ARBA" id="ARBA00022763"/>
    </source>
</evidence>
<dbReference type="GO" id="GO:0004527">
    <property type="term" value="F:exonuclease activity"/>
    <property type="evidence" value="ECO:0007669"/>
    <property type="project" value="UniProtKB-KW"/>
</dbReference>
<evidence type="ECO:0000256" key="1">
    <source>
        <dbReference type="ARBA" id="ARBA00001936"/>
    </source>
</evidence>
<evidence type="ECO:0000256" key="19">
    <source>
        <dbReference type="ARBA" id="ARBA00029943"/>
    </source>
</evidence>
<dbReference type="PATRIC" id="fig|1391654.3.peg.9730"/>
<dbReference type="KEGG" id="llu:AKJ09_09606"/>
<dbReference type="AlphaFoldDB" id="A0A0K1QB33"/>
<dbReference type="GO" id="GO:0003887">
    <property type="term" value="F:DNA-directed DNA polymerase activity"/>
    <property type="evidence" value="ECO:0007669"/>
    <property type="project" value="UniProtKB-KW"/>
</dbReference>
<keyword evidence="6" id="KW-0540">Nuclease</keyword>
<proteinExistence type="predicted"/>
<feature type="region of interest" description="Disordered" evidence="21">
    <location>
        <begin position="1"/>
        <end position="28"/>
    </location>
</feature>
<dbReference type="NCBIfam" id="TIGR02776">
    <property type="entry name" value="NHEJ_ligase_prk"/>
    <property type="match status" value="1"/>
</dbReference>
<dbReference type="PANTHER" id="PTHR42705">
    <property type="entry name" value="BIFUNCTIONAL NON-HOMOLOGOUS END JOINING PROTEIN LIGD"/>
    <property type="match status" value="1"/>
</dbReference>
<keyword evidence="4" id="KW-0808">Transferase</keyword>
<keyword evidence="5" id="KW-0548">Nucleotidyltransferase</keyword>
<dbReference type="PANTHER" id="PTHR42705:SF2">
    <property type="entry name" value="BIFUNCTIONAL NON-HOMOLOGOUS END JOINING PROTEIN LIGD"/>
    <property type="match status" value="1"/>
</dbReference>
<evidence type="ECO:0000256" key="2">
    <source>
        <dbReference type="ARBA" id="ARBA00012727"/>
    </source>
</evidence>
<dbReference type="GO" id="GO:0003677">
    <property type="term" value="F:DNA binding"/>
    <property type="evidence" value="ECO:0007669"/>
    <property type="project" value="UniProtKB-KW"/>
</dbReference>
<dbReference type="InterPro" id="IPR052171">
    <property type="entry name" value="NHEJ_LigD"/>
</dbReference>
<evidence type="ECO:0000256" key="15">
    <source>
        <dbReference type="ARBA" id="ARBA00023172"/>
    </source>
</evidence>
<dbReference type="InterPro" id="IPR014146">
    <property type="entry name" value="LigD_ligase_dom"/>
</dbReference>
<dbReference type="NCBIfam" id="TIGR02778">
    <property type="entry name" value="ligD_pol"/>
    <property type="match status" value="1"/>
</dbReference>
<dbReference type="PROSITE" id="PS50160">
    <property type="entry name" value="DNA_LIGASE_A3"/>
    <property type="match status" value="1"/>
</dbReference>